<evidence type="ECO:0000313" key="4">
    <source>
        <dbReference type="Proteomes" id="UP000430146"/>
    </source>
</evidence>
<evidence type="ECO:0000313" key="3">
    <source>
        <dbReference type="EMBL" id="CAA0091665.1"/>
    </source>
</evidence>
<reference evidence="3 4" key="1">
    <citation type="submission" date="2019-11" db="EMBL/GenBank/DDBJ databases">
        <authorList>
            <person name="Holert J."/>
        </authorList>
    </citation>
    <scope>NUCLEOTIDE SEQUENCE [LARGE SCALE GENOMIC DNA]</scope>
    <source>
        <strain evidence="3">BC8_1</strain>
    </source>
</reference>
<gene>
    <name evidence="3" type="ORF">AELLOGFF_02693</name>
</gene>
<feature type="compositionally biased region" description="Basic and acidic residues" evidence="1">
    <location>
        <begin position="196"/>
        <end position="206"/>
    </location>
</feature>
<dbReference type="AlphaFoldDB" id="A0A5S9NLV1"/>
<feature type="signal peptide" evidence="2">
    <location>
        <begin position="1"/>
        <end position="36"/>
    </location>
</feature>
<feature type="compositionally biased region" description="Low complexity" evidence="1">
    <location>
        <begin position="36"/>
        <end position="48"/>
    </location>
</feature>
<accession>A0A5S9NLV1</accession>
<name>A0A5S9NLV1_MYCVN</name>
<keyword evidence="4" id="KW-1185">Reference proteome</keyword>
<sequence>MRLATTCGMRGAVAGAACAVALAGMAVTGATALASAAPGSGSAAAPVPLQNPDLPTNPDDPRCPAMPEAAPCVGGPFDVPTSPFDPACISQPANRHVRAVPTRCRRREPARVCPARFETADRSPVRTCRSQRGRSVLGMIEHIRGIAGGGARSIVDRIAASARAQNQACQSRHEPEGVPPASRRRWSTQGRIHSRGGHELRARRPA</sequence>
<evidence type="ECO:0000256" key="1">
    <source>
        <dbReference type="SAM" id="MobiDB-lite"/>
    </source>
</evidence>
<dbReference type="Proteomes" id="UP000430146">
    <property type="component" value="Unassembled WGS sequence"/>
</dbReference>
<feature type="chain" id="PRO_5039488185" evidence="2">
    <location>
        <begin position="37"/>
        <end position="206"/>
    </location>
</feature>
<protein>
    <submittedName>
        <fullName evidence="3">Uncharacterized protein</fullName>
    </submittedName>
</protein>
<feature type="region of interest" description="Disordered" evidence="1">
    <location>
        <begin position="36"/>
        <end position="58"/>
    </location>
</feature>
<organism evidence="3 4">
    <name type="scientific">Mycolicibacterium vanbaalenii</name>
    <name type="common">Mycobacterium vanbaalenii</name>
    <dbReference type="NCBI Taxonomy" id="110539"/>
    <lineage>
        <taxon>Bacteria</taxon>
        <taxon>Bacillati</taxon>
        <taxon>Actinomycetota</taxon>
        <taxon>Actinomycetes</taxon>
        <taxon>Mycobacteriales</taxon>
        <taxon>Mycobacteriaceae</taxon>
        <taxon>Mycolicibacterium</taxon>
    </lineage>
</organism>
<dbReference type="EMBL" id="CACSIP010000003">
    <property type="protein sequence ID" value="CAA0091665.1"/>
    <property type="molecule type" value="Genomic_DNA"/>
</dbReference>
<proteinExistence type="predicted"/>
<evidence type="ECO:0000256" key="2">
    <source>
        <dbReference type="SAM" id="SignalP"/>
    </source>
</evidence>
<keyword evidence="2" id="KW-0732">Signal</keyword>
<feature type="region of interest" description="Disordered" evidence="1">
    <location>
        <begin position="163"/>
        <end position="206"/>
    </location>
</feature>